<evidence type="ECO:0000313" key="3">
    <source>
        <dbReference type="EMBL" id="CAF3886823.1"/>
    </source>
</evidence>
<feature type="coiled-coil region" evidence="1">
    <location>
        <begin position="116"/>
        <end position="150"/>
    </location>
</feature>
<evidence type="ECO:0000313" key="4">
    <source>
        <dbReference type="Proteomes" id="UP000663823"/>
    </source>
</evidence>
<name>A0A819GKD3_9BILA</name>
<reference evidence="3" key="1">
    <citation type="submission" date="2021-02" db="EMBL/GenBank/DDBJ databases">
        <authorList>
            <person name="Nowell W R."/>
        </authorList>
    </citation>
    <scope>NUCLEOTIDE SEQUENCE</scope>
</reference>
<keyword evidence="1" id="KW-0175">Coiled coil</keyword>
<dbReference type="Proteomes" id="UP000663823">
    <property type="component" value="Unassembled WGS sequence"/>
</dbReference>
<proteinExistence type="predicted"/>
<protein>
    <submittedName>
        <fullName evidence="3">Uncharacterized protein</fullName>
    </submittedName>
</protein>
<evidence type="ECO:0000256" key="2">
    <source>
        <dbReference type="SAM" id="MobiDB-lite"/>
    </source>
</evidence>
<organism evidence="3 4">
    <name type="scientific">Rotaria sordida</name>
    <dbReference type="NCBI Taxonomy" id="392033"/>
    <lineage>
        <taxon>Eukaryota</taxon>
        <taxon>Metazoa</taxon>
        <taxon>Spiralia</taxon>
        <taxon>Gnathifera</taxon>
        <taxon>Rotifera</taxon>
        <taxon>Eurotatoria</taxon>
        <taxon>Bdelloidea</taxon>
        <taxon>Philodinida</taxon>
        <taxon>Philodinidae</taxon>
        <taxon>Rotaria</taxon>
    </lineage>
</organism>
<feature type="region of interest" description="Disordered" evidence="2">
    <location>
        <begin position="67"/>
        <end position="89"/>
    </location>
</feature>
<comment type="caution">
    <text evidence="3">The sequence shown here is derived from an EMBL/GenBank/DDBJ whole genome shotgun (WGS) entry which is preliminary data.</text>
</comment>
<feature type="coiled-coil region" evidence="1">
    <location>
        <begin position="6"/>
        <end position="43"/>
    </location>
</feature>
<feature type="compositionally biased region" description="Polar residues" evidence="2">
    <location>
        <begin position="72"/>
        <end position="89"/>
    </location>
</feature>
<accession>A0A819GKD3</accession>
<gene>
    <name evidence="3" type="ORF">OTI717_LOCUS23054</name>
</gene>
<sequence length="175" mass="20464">MLRERLTRKEELLRDYEKDLGKLRQAEILLREKNILLQDLETDKRTKDDEALFLRNTLKETQDNLNQEKRFNSSIKLGRNTDQSQSNELIRRSGGSTATLHHHCPPDGTSKVRTVKRDMNEKLNRKNYEIKTLKQELHEALDTLSEQSHKVKLLELQSKTTMNNADTNILTSHNS</sequence>
<dbReference type="AlphaFoldDB" id="A0A819GKD3"/>
<dbReference type="EMBL" id="CAJOAX010004046">
    <property type="protein sequence ID" value="CAF3886823.1"/>
    <property type="molecule type" value="Genomic_DNA"/>
</dbReference>
<evidence type="ECO:0000256" key="1">
    <source>
        <dbReference type="SAM" id="Coils"/>
    </source>
</evidence>